<dbReference type="GO" id="GO:0005886">
    <property type="term" value="C:plasma membrane"/>
    <property type="evidence" value="ECO:0007669"/>
    <property type="project" value="UniProtKB-SubCell"/>
</dbReference>
<evidence type="ECO:0000313" key="15">
    <source>
        <dbReference type="EnsemblMetazoa" id="CLYHEMP013771.1"/>
    </source>
</evidence>
<evidence type="ECO:0000256" key="9">
    <source>
        <dbReference type="ARBA" id="ARBA00023279"/>
    </source>
</evidence>
<feature type="transmembrane region" description="Helical" evidence="12">
    <location>
        <begin position="1614"/>
        <end position="1639"/>
    </location>
</feature>
<feature type="domain" description="ZP" evidence="14">
    <location>
        <begin position="1288"/>
        <end position="1547"/>
    </location>
</feature>
<keyword evidence="13" id="KW-0732">Signal</keyword>
<feature type="compositionally biased region" description="Low complexity" evidence="11">
    <location>
        <begin position="800"/>
        <end position="829"/>
    </location>
</feature>
<keyword evidence="5 12" id="KW-0812">Transmembrane</keyword>
<feature type="compositionally biased region" description="Polar residues" evidence="11">
    <location>
        <begin position="741"/>
        <end position="752"/>
    </location>
</feature>
<keyword evidence="9" id="KW-0278">Fertilization</keyword>
<evidence type="ECO:0000256" key="11">
    <source>
        <dbReference type="SAM" id="MobiDB-lite"/>
    </source>
</evidence>
<dbReference type="GO" id="GO:0035805">
    <property type="term" value="C:egg coat"/>
    <property type="evidence" value="ECO:0007669"/>
    <property type="project" value="UniProtKB-SubCell"/>
</dbReference>
<evidence type="ECO:0000256" key="12">
    <source>
        <dbReference type="SAM" id="Phobius"/>
    </source>
</evidence>
<dbReference type="Gene3D" id="2.60.40.3210">
    <property type="entry name" value="Zona pellucida, ZP-N domain"/>
    <property type="match status" value="1"/>
</dbReference>
<dbReference type="InterPro" id="IPR042235">
    <property type="entry name" value="ZP-C_dom"/>
</dbReference>
<dbReference type="InterPro" id="IPR001507">
    <property type="entry name" value="ZP_dom"/>
</dbReference>
<evidence type="ECO:0000256" key="3">
    <source>
        <dbReference type="ARBA" id="ARBA00022530"/>
    </source>
</evidence>
<feature type="region of interest" description="Disordered" evidence="11">
    <location>
        <begin position="926"/>
        <end position="1070"/>
    </location>
</feature>
<dbReference type="RefSeq" id="XP_066915333.1">
    <property type="nucleotide sequence ID" value="XM_067059232.1"/>
</dbReference>
<feature type="compositionally biased region" description="Basic and acidic residues" evidence="11">
    <location>
        <begin position="862"/>
        <end position="876"/>
    </location>
</feature>
<dbReference type="InterPro" id="IPR055355">
    <property type="entry name" value="ZP-C"/>
</dbReference>
<organism evidence="15 16">
    <name type="scientific">Clytia hemisphaerica</name>
    <dbReference type="NCBI Taxonomy" id="252671"/>
    <lineage>
        <taxon>Eukaryota</taxon>
        <taxon>Metazoa</taxon>
        <taxon>Cnidaria</taxon>
        <taxon>Hydrozoa</taxon>
        <taxon>Hydroidolina</taxon>
        <taxon>Leptothecata</taxon>
        <taxon>Obeliida</taxon>
        <taxon>Clytiidae</taxon>
        <taxon>Clytia</taxon>
    </lineage>
</organism>
<feature type="region of interest" description="Disordered" evidence="11">
    <location>
        <begin position="651"/>
        <end position="674"/>
    </location>
</feature>
<feature type="compositionally biased region" description="Polar residues" evidence="11">
    <location>
        <begin position="516"/>
        <end position="525"/>
    </location>
</feature>
<feature type="region of interest" description="Disordered" evidence="11">
    <location>
        <begin position="486"/>
        <end position="534"/>
    </location>
</feature>
<sequence length="1658" mass="181948">MFGWLLVIIFFLSTAHAEDLVCQYKPGNGIGKREYRVGKIHSPLECSTRCIEMKKRRSDINGVIHSARYRVCYCIGTMQGRRRNPTWKSCFLVNKNSQTTQTSPGTEMFRNYQCNYEAGFGYGGSQYYIGQKQSQAHCADNCHQMSIATNPNVNGASYEERTRRCICKSQMRGRERSLTWKSCLFEAAAPTTSAVTAYKPISKVSGSKEKKKKKKDRKKKNRKNKGGKRKNKKRKNKNKKNKKKKKKTTTSTPFKTLVKSTITSPKTTTTTTSTSTSTNPTTTSTATTTTTTTTLTKTTPLLTTSTRPTTTSRTPTMALPSPSTTLIEKTRALINTMAPEVTTSSKASTTVTIATTKTTMPSNIISTLKPVFTTSALTSTTSKSTKETLAATTTTASQSATTSPSPSTSTTVTTPSPVVVKITSREAGNTLTTETTPTPATVQKTKATIVTMTTNLPAILKRETTQDAKFPTAMVSVETSTDLYRSIMTSRSPSQSTKPSTKQGRTTRKTSAEIPRQTSTEGSPETTPNTNKVTTKPLVTKLLVKNKSPSKSVRKTTMENSSQALVASSTISPKTDNTTPTLRVKDATSAKSSLNLPTISTVDLLSNVLTKEDYTTSSKTGNNVFSVQSTTTPVDEKTEALVETTTFIPTELPTDTISSTSKKDESTTQKSTTITSTKTTAIEVESNGDSALTTRTAMVTESPNTTSPKGVVDTTISSITEEESPTPITDPTTTTDIAKSALSSTTESTTVLPTKPSEIISPEDKSTATLSSTTELPIVGGNSILSTSIEDSTTTTTILATSSTSTKSTITREITPPATSTKDTTSTASNLDDCTTHDTETEPSPPPQYSTTEDNEGVPTEEADKATELPTNKRNESTSTSEPLSTSNTRNNPTQILITSDEVSTTTQSQDIDTKNSTLVTLNTSTKPTNIVTTPSDEFEQKDTEKPTTSTLEPATFETKRQEESTTKRPTSTPSVGLSNETDLLNNATLESPDPITTTSKPSSKSFYITEPEYETTETRPATETTSSQKVSATQEPLSERTTSPLSSPVVNVENTSLPASTSDTSVGLRTTETLSTSKYAGNFTSSMNKMQNDTFKPTSEARNNFNIILKNNDSESSNAARDTKGPITPRPTVIINVNKTSSDNDIHPNDKINSTVSVTPVQSIYSPTNHSLVFDNKTITLNPNTTVATKTQKSSTKVFLNVTKATTEGNVLTIFNLATTGGPKSERPETPLFKNITRGEKEEKYFTPPNLPTIQPKSENFTKAQNTVSSTEETAIKNERLELKTLSCDNGMMRIILRTQNDENSLRQHTKNITLSDTSCQFSVLNQQEMILETEYGRCGAIVHQTGKHIIYKNQIFHWDDMEIVDNVIRSNGDGEPSQEIFVKCKVERQYQSSLDGKFKPKHSSVVQITKTEYGKMELSMSLFKTSLFNNKYITREFPIVVNMQDLLYVELSMNTTSKELALSPQQCYATITEDPEDDFRYSIFKDRCPTDDTFNVVRKTSHTMQFQTKVFDFLKKNKGIYMHCTSTICKADSKHPVCEFGCEPAQTDRKNRRRLDHKEKAPNEIYTVTSGFIEFNHGDDNFLNSVELAGTHHNTKYNTQQQHNSFTSSTEFLSILAVLIAVTLIAVVSIIAAVYFYRQRRQNINNTSSSDLVTYL</sequence>
<evidence type="ECO:0000256" key="13">
    <source>
        <dbReference type="SAM" id="SignalP"/>
    </source>
</evidence>
<evidence type="ECO:0000256" key="10">
    <source>
        <dbReference type="ARBA" id="ARBA00024183"/>
    </source>
</evidence>
<evidence type="ECO:0000256" key="6">
    <source>
        <dbReference type="ARBA" id="ARBA00022989"/>
    </source>
</evidence>
<feature type="region of interest" description="Disordered" evidence="11">
    <location>
        <begin position="203"/>
        <end position="322"/>
    </location>
</feature>
<dbReference type="PANTHER" id="PTHR23343:SF118">
    <property type="entry name" value="ZP DOMAIN-CONTAINING PROTEIN"/>
    <property type="match status" value="1"/>
</dbReference>
<comment type="subcellular location">
    <subcellularLocation>
        <location evidence="1">Cell membrane</location>
        <topology evidence="1">Single-pass type I membrane protein</topology>
    </subcellularLocation>
    <subcellularLocation>
        <location evidence="10">Zona pellucida</location>
    </subcellularLocation>
</comment>
<feature type="compositionally biased region" description="Low complexity" evidence="11">
    <location>
        <begin position="992"/>
        <end position="1006"/>
    </location>
</feature>
<feature type="compositionally biased region" description="Basic residues" evidence="11">
    <location>
        <begin position="209"/>
        <end position="248"/>
    </location>
</feature>
<keyword evidence="16" id="KW-1185">Reference proteome</keyword>
<feature type="region of interest" description="Disordered" evidence="11">
    <location>
        <begin position="800"/>
        <end position="912"/>
    </location>
</feature>
<dbReference type="OrthoDB" id="5984948at2759"/>
<proteinExistence type="predicted"/>
<feature type="compositionally biased region" description="Basic and acidic residues" evidence="11">
    <location>
        <begin position="958"/>
        <end position="967"/>
    </location>
</feature>
<feature type="region of interest" description="Disordered" evidence="11">
    <location>
        <begin position="546"/>
        <end position="581"/>
    </location>
</feature>
<feature type="compositionally biased region" description="Polar residues" evidence="11">
    <location>
        <begin position="890"/>
        <end position="912"/>
    </location>
</feature>
<keyword evidence="2" id="KW-1003">Cell membrane</keyword>
<dbReference type="Pfam" id="PF00100">
    <property type="entry name" value="Zona_pellucida"/>
    <property type="match status" value="1"/>
</dbReference>
<dbReference type="RefSeq" id="XP_066915332.1">
    <property type="nucleotide sequence ID" value="XM_067059231.1"/>
</dbReference>
<name>A0A7M6DK77_9CNID</name>
<reference evidence="15" key="1">
    <citation type="submission" date="2021-01" db="UniProtKB">
        <authorList>
            <consortium name="EnsemblMetazoa"/>
        </authorList>
    </citation>
    <scope>IDENTIFICATION</scope>
</reference>
<keyword evidence="7 12" id="KW-0472">Membrane</keyword>
<dbReference type="PROSITE" id="PS51034">
    <property type="entry name" value="ZP_2"/>
    <property type="match status" value="1"/>
</dbReference>
<evidence type="ECO:0000256" key="5">
    <source>
        <dbReference type="ARBA" id="ARBA00022692"/>
    </source>
</evidence>
<keyword evidence="6 12" id="KW-1133">Transmembrane helix</keyword>
<dbReference type="GeneID" id="136802501"/>
<dbReference type="EnsemblMetazoa" id="CLYHEMT013771.1">
    <property type="protein sequence ID" value="CLYHEMP013771.1"/>
    <property type="gene ID" value="CLYHEMG013771"/>
</dbReference>
<dbReference type="Gene3D" id="2.60.40.4100">
    <property type="entry name" value="Zona pellucida, ZP-C domain"/>
    <property type="match status" value="1"/>
</dbReference>
<dbReference type="SMART" id="SM00241">
    <property type="entry name" value="ZP"/>
    <property type="match status" value="1"/>
</dbReference>
<evidence type="ECO:0000259" key="14">
    <source>
        <dbReference type="PROSITE" id="PS51034"/>
    </source>
</evidence>
<evidence type="ECO:0000256" key="8">
    <source>
        <dbReference type="ARBA" id="ARBA00023157"/>
    </source>
</evidence>
<feature type="region of interest" description="Disordered" evidence="11">
    <location>
        <begin position="378"/>
        <end position="419"/>
    </location>
</feature>
<accession>A0A7M6DK77</accession>
<feature type="compositionally biased region" description="Polar residues" evidence="11">
    <location>
        <begin position="1027"/>
        <end position="1070"/>
    </location>
</feature>
<feature type="region of interest" description="Disordered" evidence="11">
    <location>
        <begin position="741"/>
        <end position="774"/>
    </location>
</feature>
<protein>
    <recommendedName>
        <fullName evidence="14">ZP domain-containing protein</fullName>
    </recommendedName>
</protein>
<dbReference type="Proteomes" id="UP000594262">
    <property type="component" value="Unplaced"/>
</dbReference>
<feature type="compositionally biased region" description="Polar residues" evidence="11">
    <location>
        <begin position="968"/>
        <end position="990"/>
    </location>
</feature>
<evidence type="ECO:0000256" key="2">
    <source>
        <dbReference type="ARBA" id="ARBA00022475"/>
    </source>
</evidence>
<feature type="compositionally biased region" description="Polar residues" evidence="11">
    <location>
        <begin position="558"/>
        <end position="581"/>
    </location>
</feature>
<dbReference type="PANTHER" id="PTHR23343">
    <property type="entry name" value="ZONA PELLUCIDA SPERM-BINDING PROTEIN"/>
    <property type="match status" value="1"/>
</dbReference>
<evidence type="ECO:0000256" key="1">
    <source>
        <dbReference type="ARBA" id="ARBA00004251"/>
    </source>
</evidence>
<keyword evidence="8" id="KW-1015">Disulfide bond</keyword>
<feature type="compositionally biased region" description="Polar residues" evidence="11">
    <location>
        <begin position="486"/>
        <end position="504"/>
    </location>
</feature>
<dbReference type="GO" id="GO:0007338">
    <property type="term" value="P:single fertilization"/>
    <property type="evidence" value="ECO:0007669"/>
    <property type="project" value="UniProtKB-KW"/>
</dbReference>
<feature type="compositionally biased region" description="Low complexity" evidence="11">
    <location>
        <begin position="877"/>
        <end position="889"/>
    </location>
</feature>
<feature type="signal peptide" evidence="13">
    <location>
        <begin position="1"/>
        <end position="17"/>
    </location>
</feature>
<feature type="compositionally biased region" description="Polar residues" evidence="11">
    <location>
        <begin position="926"/>
        <end position="936"/>
    </location>
</feature>
<keyword evidence="3" id="KW-0964">Secreted</keyword>
<evidence type="ECO:0000256" key="7">
    <source>
        <dbReference type="ARBA" id="ARBA00023136"/>
    </source>
</evidence>
<dbReference type="InterPro" id="IPR051148">
    <property type="entry name" value="Zona_Pellucida_Domain_gp"/>
</dbReference>
<keyword evidence="4" id="KW-0165">Cleavage on pair of basic residues</keyword>
<keyword evidence="3" id="KW-0272">Extracellular matrix</keyword>
<evidence type="ECO:0000256" key="4">
    <source>
        <dbReference type="ARBA" id="ARBA00022685"/>
    </source>
</evidence>
<feature type="compositionally biased region" description="Low complexity" evidence="11">
    <location>
        <begin position="259"/>
        <end position="316"/>
    </location>
</feature>
<evidence type="ECO:0000313" key="16">
    <source>
        <dbReference type="Proteomes" id="UP000594262"/>
    </source>
</evidence>
<feature type="chain" id="PRO_5029738531" description="ZP domain-containing protein" evidence="13">
    <location>
        <begin position="18"/>
        <end position="1658"/>
    </location>
</feature>
<feature type="compositionally biased region" description="Polar residues" evidence="11">
    <location>
        <begin position="651"/>
        <end position="660"/>
    </location>
</feature>